<dbReference type="AlphaFoldDB" id="A0ABD2YLP3"/>
<accession>A0ABD2YLP3</accession>
<keyword evidence="2" id="KW-1185">Reference proteome</keyword>
<proteinExistence type="predicted"/>
<dbReference type="EMBL" id="JBJUIK010000013">
    <property type="protein sequence ID" value="KAL3506777.1"/>
    <property type="molecule type" value="Genomic_DNA"/>
</dbReference>
<gene>
    <name evidence="1" type="ORF">ACH5RR_032159</name>
</gene>
<dbReference type="Proteomes" id="UP001630127">
    <property type="component" value="Unassembled WGS sequence"/>
</dbReference>
<evidence type="ECO:0000313" key="2">
    <source>
        <dbReference type="Proteomes" id="UP001630127"/>
    </source>
</evidence>
<protein>
    <submittedName>
        <fullName evidence="1">Uncharacterized protein</fullName>
    </submittedName>
</protein>
<comment type="caution">
    <text evidence="1">The sequence shown here is derived from an EMBL/GenBank/DDBJ whole genome shotgun (WGS) entry which is preliminary data.</text>
</comment>
<sequence length="123" mass="14284">MVVDECDKVVDDFEVNLIFDDVNLEYEVGIGTNEVKNNNYERVVRRARFREINGDSSYGNTIYNSDYDFNGDEVDVNYKKLIDVVVHVDERGDLHICYENSSNLMQLLLMNMGIMDTLKVMKI</sequence>
<organism evidence="1 2">
    <name type="scientific">Cinchona calisaya</name>
    <dbReference type="NCBI Taxonomy" id="153742"/>
    <lineage>
        <taxon>Eukaryota</taxon>
        <taxon>Viridiplantae</taxon>
        <taxon>Streptophyta</taxon>
        <taxon>Embryophyta</taxon>
        <taxon>Tracheophyta</taxon>
        <taxon>Spermatophyta</taxon>
        <taxon>Magnoliopsida</taxon>
        <taxon>eudicotyledons</taxon>
        <taxon>Gunneridae</taxon>
        <taxon>Pentapetalae</taxon>
        <taxon>asterids</taxon>
        <taxon>lamiids</taxon>
        <taxon>Gentianales</taxon>
        <taxon>Rubiaceae</taxon>
        <taxon>Cinchonoideae</taxon>
        <taxon>Cinchoneae</taxon>
        <taxon>Cinchona</taxon>
    </lineage>
</organism>
<name>A0ABD2YLP3_9GENT</name>
<evidence type="ECO:0000313" key="1">
    <source>
        <dbReference type="EMBL" id="KAL3506777.1"/>
    </source>
</evidence>
<reference evidence="1 2" key="1">
    <citation type="submission" date="2024-11" db="EMBL/GenBank/DDBJ databases">
        <title>A near-complete genome assembly of Cinchona calisaya.</title>
        <authorList>
            <person name="Lian D.C."/>
            <person name="Zhao X.W."/>
            <person name="Wei L."/>
        </authorList>
    </citation>
    <scope>NUCLEOTIDE SEQUENCE [LARGE SCALE GENOMIC DNA]</scope>
    <source>
        <tissue evidence="1">Nenye</tissue>
    </source>
</reference>